<proteinExistence type="predicted"/>
<dbReference type="Proteomes" id="UP000240010">
    <property type="component" value="Unassembled WGS sequence"/>
</dbReference>
<gene>
    <name evidence="1" type="ORF">B0F87_102495</name>
</gene>
<dbReference type="AlphaFoldDB" id="A0A2S6HIR2"/>
<organism evidence="1 2">
    <name type="scientific">Methylobacter tundripaludum</name>
    <dbReference type="NCBI Taxonomy" id="173365"/>
    <lineage>
        <taxon>Bacteria</taxon>
        <taxon>Pseudomonadati</taxon>
        <taxon>Pseudomonadota</taxon>
        <taxon>Gammaproteobacteria</taxon>
        <taxon>Methylococcales</taxon>
        <taxon>Methylococcaceae</taxon>
        <taxon>Methylobacter</taxon>
    </lineage>
</organism>
<evidence type="ECO:0000313" key="1">
    <source>
        <dbReference type="EMBL" id="PPK77382.1"/>
    </source>
</evidence>
<sequence>MLNEIKIDDLSVAIKNSIHTAMCCHGPMCDTDCAH</sequence>
<name>A0A2S6HIR2_9GAMM</name>
<evidence type="ECO:0000313" key="2">
    <source>
        <dbReference type="Proteomes" id="UP000240010"/>
    </source>
</evidence>
<comment type="caution">
    <text evidence="1">The sequence shown here is derived from an EMBL/GenBank/DDBJ whole genome shotgun (WGS) entry which is preliminary data.</text>
</comment>
<reference evidence="1 2" key="1">
    <citation type="submission" date="2018-02" db="EMBL/GenBank/DDBJ databases">
        <title>Subsurface microbial communities from deep shales in Ohio and West Virginia, USA.</title>
        <authorList>
            <person name="Wrighton K."/>
        </authorList>
    </citation>
    <scope>NUCLEOTIDE SEQUENCE [LARGE SCALE GENOMIC DNA]</scope>
    <source>
        <strain evidence="1 2">OWC-DMM</strain>
    </source>
</reference>
<dbReference type="EMBL" id="PTIZ01000002">
    <property type="protein sequence ID" value="PPK77382.1"/>
    <property type="molecule type" value="Genomic_DNA"/>
</dbReference>
<accession>A0A2S6HIR2</accession>
<protein>
    <submittedName>
        <fullName evidence="1">Uncharacterized protein</fullName>
    </submittedName>
</protein>